<dbReference type="EMBL" id="JADNYJ010000002">
    <property type="protein sequence ID" value="KAF8912749.1"/>
    <property type="molecule type" value="Genomic_DNA"/>
</dbReference>
<protein>
    <submittedName>
        <fullName evidence="1">Uncharacterized protein</fullName>
    </submittedName>
</protein>
<gene>
    <name evidence="1" type="ORF">CPB84DRAFT_1759396</name>
</gene>
<proteinExistence type="predicted"/>
<evidence type="ECO:0000313" key="2">
    <source>
        <dbReference type="Proteomes" id="UP000724874"/>
    </source>
</evidence>
<organism evidence="1 2">
    <name type="scientific">Gymnopilus junonius</name>
    <name type="common">Spectacular rustgill mushroom</name>
    <name type="synonym">Gymnopilus spectabilis subsp. junonius</name>
    <dbReference type="NCBI Taxonomy" id="109634"/>
    <lineage>
        <taxon>Eukaryota</taxon>
        <taxon>Fungi</taxon>
        <taxon>Dikarya</taxon>
        <taxon>Basidiomycota</taxon>
        <taxon>Agaricomycotina</taxon>
        <taxon>Agaricomycetes</taxon>
        <taxon>Agaricomycetidae</taxon>
        <taxon>Agaricales</taxon>
        <taxon>Agaricineae</taxon>
        <taxon>Hymenogastraceae</taxon>
        <taxon>Gymnopilus</taxon>
    </lineage>
</organism>
<evidence type="ECO:0000313" key="1">
    <source>
        <dbReference type="EMBL" id="KAF8912749.1"/>
    </source>
</evidence>
<dbReference type="AlphaFoldDB" id="A0A9P5TUC2"/>
<name>A0A9P5TUC2_GYMJU</name>
<reference evidence="1" key="1">
    <citation type="submission" date="2020-11" db="EMBL/GenBank/DDBJ databases">
        <authorList>
            <consortium name="DOE Joint Genome Institute"/>
            <person name="Ahrendt S."/>
            <person name="Riley R."/>
            <person name="Andreopoulos W."/>
            <person name="LaButti K."/>
            <person name="Pangilinan J."/>
            <person name="Ruiz-duenas F.J."/>
            <person name="Barrasa J.M."/>
            <person name="Sanchez-Garcia M."/>
            <person name="Camarero S."/>
            <person name="Miyauchi S."/>
            <person name="Serrano A."/>
            <person name="Linde D."/>
            <person name="Babiker R."/>
            <person name="Drula E."/>
            <person name="Ayuso-Fernandez I."/>
            <person name="Pacheco R."/>
            <person name="Padilla G."/>
            <person name="Ferreira P."/>
            <person name="Barriuso J."/>
            <person name="Kellner H."/>
            <person name="Castanera R."/>
            <person name="Alfaro M."/>
            <person name="Ramirez L."/>
            <person name="Pisabarro A.G."/>
            <person name="Kuo A."/>
            <person name="Tritt A."/>
            <person name="Lipzen A."/>
            <person name="He G."/>
            <person name="Yan M."/>
            <person name="Ng V."/>
            <person name="Cullen D."/>
            <person name="Martin F."/>
            <person name="Rosso M.-N."/>
            <person name="Henrissat B."/>
            <person name="Hibbett D."/>
            <person name="Martinez A.T."/>
            <person name="Grigoriev I.V."/>
        </authorList>
    </citation>
    <scope>NUCLEOTIDE SEQUENCE</scope>
    <source>
        <strain evidence="1">AH 44721</strain>
    </source>
</reference>
<sequence>MQTSRKKYVPTPEDLALAKARKEKKDRLAAEALLNPSTLLPRTWLSLLPNQISGHQTLQRVKIFTWNLLAQSLIRRMRVHFRVQSCLTIIRKRAVPKQ</sequence>
<dbReference type="Proteomes" id="UP000724874">
    <property type="component" value="Unassembled WGS sequence"/>
</dbReference>
<keyword evidence="2" id="KW-1185">Reference proteome</keyword>
<comment type="caution">
    <text evidence="1">The sequence shown here is derived from an EMBL/GenBank/DDBJ whole genome shotgun (WGS) entry which is preliminary data.</text>
</comment>
<accession>A0A9P5TUC2</accession>